<dbReference type="InterPro" id="IPR002464">
    <property type="entry name" value="DNA/RNA_helicase_DEAH_CS"/>
</dbReference>
<dbReference type="Pfam" id="PF00270">
    <property type="entry name" value="DEAD"/>
    <property type="match status" value="1"/>
</dbReference>
<dbReference type="Proteomes" id="UP000775872">
    <property type="component" value="Unassembled WGS sequence"/>
</dbReference>
<keyword evidence="7" id="KW-1185">Reference proteome</keyword>
<evidence type="ECO:0000313" key="6">
    <source>
        <dbReference type="EMBL" id="CAH0055165.1"/>
    </source>
</evidence>
<dbReference type="InterPro" id="IPR014001">
    <property type="entry name" value="Helicase_ATP-bd"/>
</dbReference>
<gene>
    <name evidence="6" type="ORF">CSOL1703_00017068</name>
</gene>
<name>A0A9P0EPP4_9HYPO</name>
<dbReference type="CDD" id="cd17917">
    <property type="entry name" value="DEXHc_RHA-like"/>
    <property type="match status" value="1"/>
</dbReference>
<dbReference type="InterPro" id="IPR011545">
    <property type="entry name" value="DEAD/DEAH_box_helicase_dom"/>
</dbReference>
<dbReference type="OrthoDB" id="10253254at2759"/>
<dbReference type="PROSITE" id="PS51192">
    <property type="entry name" value="HELICASE_ATP_BIND_1"/>
    <property type="match status" value="1"/>
</dbReference>
<feature type="domain" description="Helicase ATP-binding" evidence="4">
    <location>
        <begin position="54"/>
        <end position="220"/>
    </location>
</feature>
<comment type="caution">
    <text evidence="6">The sequence shown here is derived from an EMBL/GenBank/DDBJ whole genome shotgun (WGS) entry which is preliminary data.</text>
</comment>
<reference evidence="6 7" key="2">
    <citation type="submission" date="2021-10" db="EMBL/GenBank/DDBJ databases">
        <authorList>
            <person name="Piombo E."/>
        </authorList>
    </citation>
    <scope>NUCLEOTIDE SEQUENCE [LARGE SCALE GENOMIC DNA]</scope>
</reference>
<dbReference type="GO" id="GO:0005524">
    <property type="term" value="F:ATP binding"/>
    <property type="evidence" value="ECO:0007669"/>
    <property type="project" value="UniProtKB-KW"/>
</dbReference>
<dbReference type="AlphaFoldDB" id="A0A9P0EPP4"/>
<sequence length="712" mass="78990">MESIKRNEVTAADIRRLEDANISPWTGKPWPQEAKALLGGRRKLPVYGKLDEILKAYHDKQVFVLSGETASGKSTQVPQLLAYDEYAGGLRVACTQPRRLGTTELATRVATEMGVTLGHQVGYRIGGDAKVNQGADKSRLVYMTEGVLLQQMLTDADLSKFGCVILDEAHERSVEMDILMAFLKYAMRRRKDLKVVIMSATMNAQKFQDYFDDCHMVSISGRNFKVDTLYVEPPDEKPDYCVLAANTAIWIHKTQAPGNILVFLPGQNEINDACDLIREHVKDMDVRPLYAQLPRAAQRNALSQVGSRRKCIVSTNIAETSLTIGGIVYVIDSGVSKQAIYNNRLGMHSLRTMPISQASAKQRAGRAGRVQDGLCFRLYSQEAFNKMPQSTIPAVSCSPLHGAILKLLSTKQQVLNFDWTDYPPSEAVARALTDLKAWGFVGDDGTTTGSGRIAARIPIDAIWFHAIEVASEFGCTLDMLDLAAVSTSQRPIFTRPPGHEEIADATRRQFATCPSDHLAMLNAFNFYLTQCKKQEQAIKDGAPKPDIKAWCETHFLDRAGLDEACKIRERVGKYLSQVARLKLLRAPSGNQAVIVKALATAFCTQLAIWKRPDDIYRTIHENVSAQIDTRSALIGGNWEWVVYTKLTKAGARVVLQEVSTVPARELVDLPYLQESNLPRSGDGHFRMMDVQKSLEAARAKIEASKSKDDADH</sequence>
<dbReference type="SUPFAM" id="SSF52540">
    <property type="entry name" value="P-loop containing nucleoside triphosphate hydrolases"/>
    <property type="match status" value="1"/>
</dbReference>
<dbReference type="GO" id="GO:1990904">
    <property type="term" value="C:ribonucleoprotein complex"/>
    <property type="evidence" value="ECO:0007669"/>
    <property type="project" value="UniProtKB-ARBA"/>
</dbReference>
<feature type="domain" description="Helicase C-terminal" evidence="5">
    <location>
        <begin position="225"/>
        <end position="416"/>
    </location>
</feature>
<dbReference type="Gene3D" id="1.20.120.1080">
    <property type="match status" value="1"/>
</dbReference>
<dbReference type="Pfam" id="PF00271">
    <property type="entry name" value="Helicase_C"/>
    <property type="match status" value="1"/>
</dbReference>
<dbReference type="PANTHER" id="PTHR18934:SF255">
    <property type="entry name" value="PUTATIVE-RELATED"/>
    <property type="match status" value="1"/>
</dbReference>
<keyword evidence="1" id="KW-0547">Nucleotide-binding</keyword>
<organism evidence="6 7">
    <name type="scientific">Clonostachys solani</name>
    <dbReference type="NCBI Taxonomy" id="160281"/>
    <lineage>
        <taxon>Eukaryota</taxon>
        <taxon>Fungi</taxon>
        <taxon>Dikarya</taxon>
        <taxon>Ascomycota</taxon>
        <taxon>Pezizomycotina</taxon>
        <taxon>Sordariomycetes</taxon>
        <taxon>Hypocreomycetidae</taxon>
        <taxon>Hypocreales</taxon>
        <taxon>Bionectriaceae</taxon>
        <taxon>Clonostachys</taxon>
    </lineage>
</organism>
<dbReference type="CDD" id="cd18791">
    <property type="entry name" value="SF2_C_RHA"/>
    <property type="match status" value="1"/>
</dbReference>
<evidence type="ECO:0000256" key="3">
    <source>
        <dbReference type="ARBA" id="ARBA00022840"/>
    </source>
</evidence>
<dbReference type="GO" id="GO:0004386">
    <property type="term" value="F:helicase activity"/>
    <property type="evidence" value="ECO:0007669"/>
    <property type="project" value="TreeGrafter"/>
</dbReference>
<keyword evidence="3" id="KW-0067">ATP-binding</keyword>
<reference evidence="7" key="1">
    <citation type="submission" date="2019-06" db="EMBL/GenBank/DDBJ databases">
        <authorList>
            <person name="Broberg M."/>
        </authorList>
    </citation>
    <scope>NUCLEOTIDE SEQUENCE [LARGE SCALE GENOMIC DNA]</scope>
</reference>
<dbReference type="SMART" id="SM00847">
    <property type="entry name" value="HA2"/>
    <property type="match status" value="1"/>
</dbReference>
<dbReference type="Gene3D" id="3.40.50.300">
    <property type="entry name" value="P-loop containing nucleotide triphosphate hydrolases"/>
    <property type="match status" value="2"/>
</dbReference>
<dbReference type="InterPro" id="IPR001650">
    <property type="entry name" value="Helicase_C-like"/>
</dbReference>
<dbReference type="PROSITE" id="PS00690">
    <property type="entry name" value="DEAH_ATP_HELICASE"/>
    <property type="match status" value="1"/>
</dbReference>
<evidence type="ECO:0000313" key="7">
    <source>
        <dbReference type="Proteomes" id="UP000775872"/>
    </source>
</evidence>
<dbReference type="InterPro" id="IPR027417">
    <property type="entry name" value="P-loop_NTPase"/>
</dbReference>
<keyword evidence="2" id="KW-0378">Hydrolase</keyword>
<dbReference type="InterPro" id="IPR007502">
    <property type="entry name" value="Helicase-assoc_dom"/>
</dbReference>
<evidence type="ECO:0000259" key="5">
    <source>
        <dbReference type="PROSITE" id="PS51194"/>
    </source>
</evidence>
<dbReference type="EMBL" id="CABFOC020000054">
    <property type="protein sequence ID" value="CAH0055165.1"/>
    <property type="molecule type" value="Genomic_DNA"/>
</dbReference>
<accession>A0A9P0EPP4</accession>
<dbReference type="GO" id="GO:0003723">
    <property type="term" value="F:RNA binding"/>
    <property type="evidence" value="ECO:0007669"/>
    <property type="project" value="TreeGrafter"/>
</dbReference>
<dbReference type="PROSITE" id="PS51194">
    <property type="entry name" value="HELICASE_CTER"/>
    <property type="match status" value="1"/>
</dbReference>
<protein>
    <submittedName>
        <fullName evidence="6">Uncharacterized protein</fullName>
    </submittedName>
</protein>
<evidence type="ECO:0000259" key="4">
    <source>
        <dbReference type="PROSITE" id="PS51192"/>
    </source>
</evidence>
<evidence type="ECO:0000256" key="1">
    <source>
        <dbReference type="ARBA" id="ARBA00022741"/>
    </source>
</evidence>
<dbReference type="SMART" id="SM00490">
    <property type="entry name" value="HELICc"/>
    <property type="match status" value="1"/>
</dbReference>
<evidence type="ECO:0000256" key="2">
    <source>
        <dbReference type="ARBA" id="ARBA00022801"/>
    </source>
</evidence>
<dbReference type="PANTHER" id="PTHR18934">
    <property type="entry name" value="ATP-DEPENDENT RNA HELICASE"/>
    <property type="match status" value="1"/>
</dbReference>
<proteinExistence type="predicted"/>
<dbReference type="GO" id="GO:0016787">
    <property type="term" value="F:hydrolase activity"/>
    <property type="evidence" value="ECO:0007669"/>
    <property type="project" value="UniProtKB-KW"/>
</dbReference>
<dbReference type="SMART" id="SM00487">
    <property type="entry name" value="DEXDc"/>
    <property type="match status" value="1"/>
</dbReference>